<evidence type="ECO:0000313" key="10">
    <source>
        <dbReference type="Proteomes" id="UP000014115"/>
    </source>
</evidence>
<dbReference type="EMBL" id="AMRG01000005">
    <property type="protein sequence ID" value="EKE84493.1"/>
    <property type="molecule type" value="Genomic_DNA"/>
</dbReference>
<organism evidence="9 10">
    <name type="scientific">Idiomarina xiamenensis 10-D-4</name>
    <dbReference type="NCBI Taxonomy" id="740709"/>
    <lineage>
        <taxon>Bacteria</taxon>
        <taxon>Pseudomonadati</taxon>
        <taxon>Pseudomonadota</taxon>
        <taxon>Gammaproteobacteria</taxon>
        <taxon>Alteromonadales</taxon>
        <taxon>Idiomarinaceae</taxon>
        <taxon>Idiomarina</taxon>
    </lineage>
</organism>
<reference evidence="9 10" key="1">
    <citation type="journal article" date="2012" name="J. Bacteriol.">
        <title>Genome Sequence of Idiomarina xiamenensis Type Strain 10-D-4.</title>
        <authorList>
            <person name="Lai Q."/>
            <person name="Wang L."/>
            <person name="Wang W."/>
            <person name="Shao Z."/>
        </authorList>
    </citation>
    <scope>NUCLEOTIDE SEQUENCE [LARGE SCALE GENOMIC DNA]</scope>
    <source>
        <strain evidence="9 10">10-D-4</strain>
    </source>
</reference>
<protein>
    <recommendedName>
        <fullName evidence="8">Probable membrane transporter protein</fullName>
    </recommendedName>
</protein>
<feature type="transmembrane region" description="Helical" evidence="8">
    <location>
        <begin position="220"/>
        <end position="238"/>
    </location>
</feature>
<dbReference type="Pfam" id="PF01925">
    <property type="entry name" value="TauE"/>
    <property type="match status" value="1"/>
</dbReference>
<evidence type="ECO:0000256" key="2">
    <source>
        <dbReference type="ARBA" id="ARBA00009142"/>
    </source>
</evidence>
<evidence type="ECO:0000256" key="6">
    <source>
        <dbReference type="ARBA" id="ARBA00022989"/>
    </source>
</evidence>
<dbReference type="InterPro" id="IPR002781">
    <property type="entry name" value="TM_pro_TauE-like"/>
</dbReference>
<comment type="caution">
    <text evidence="9">The sequence shown here is derived from an EMBL/GenBank/DDBJ whole genome shotgun (WGS) entry which is preliminary data.</text>
</comment>
<keyword evidence="3" id="KW-0813">Transport</keyword>
<dbReference type="RefSeq" id="WP_008488234.1">
    <property type="nucleotide sequence ID" value="NZ_AMRG01000005.1"/>
</dbReference>
<dbReference type="PATRIC" id="fig|740709.3.peg.1116"/>
<keyword evidence="6 8" id="KW-1133">Transmembrane helix</keyword>
<evidence type="ECO:0000256" key="5">
    <source>
        <dbReference type="ARBA" id="ARBA00022692"/>
    </source>
</evidence>
<evidence type="ECO:0000256" key="3">
    <source>
        <dbReference type="ARBA" id="ARBA00022448"/>
    </source>
</evidence>
<comment type="similarity">
    <text evidence="2 8">Belongs to the 4-toluene sulfonate uptake permease (TSUP) (TC 2.A.102) family.</text>
</comment>
<feature type="transmembrane region" description="Helical" evidence="8">
    <location>
        <begin position="94"/>
        <end position="113"/>
    </location>
</feature>
<evidence type="ECO:0000256" key="4">
    <source>
        <dbReference type="ARBA" id="ARBA00022475"/>
    </source>
</evidence>
<feature type="transmembrane region" description="Helical" evidence="8">
    <location>
        <begin position="70"/>
        <end position="88"/>
    </location>
</feature>
<sequence length="240" mass="25853">MEHFWLLTALSMLTSLLTATVGAGGGAVLLAVMALLLPVQAVIPIHGLVQLASNSGRTLLSWRHIDWPTIALFAPFSLLGAGLGSMLLVNLPSFWLQISIALFILYLCWGPALPRAVISPPAMALAALATGFISLFVGASGPLVAAFIKARFTQRFTTVATFSMAMVTQHAPKALIFTLAGFAFADWWLLIVSMAVAGIIGTWLGLQLLGRLSDKHFQRWFNLILTLLALRLLWQALFAA</sequence>
<keyword evidence="5 8" id="KW-0812">Transmembrane</keyword>
<comment type="subcellular location">
    <subcellularLocation>
        <location evidence="1 8">Cell membrane</location>
        <topology evidence="1 8">Multi-pass membrane protein</topology>
    </subcellularLocation>
</comment>
<keyword evidence="10" id="KW-1185">Reference proteome</keyword>
<dbReference type="PANTHER" id="PTHR30269">
    <property type="entry name" value="TRANSMEMBRANE PROTEIN YFCA"/>
    <property type="match status" value="1"/>
</dbReference>
<evidence type="ECO:0000256" key="1">
    <source>
        <dbReference type="ARBA" id="ARBA00004651"/>
    </source>
</evidence>
<dbReference type="PANTHER" id="PTHR30269:SF37">
    <property type="entry name" value="MEMBRANE TRANSPORTER PROTEIN"/>
    <property type="match status" value="1"/>
</dbReference>
<evidence type="ECO:0000313" key="9">
    <source>
        <dbReference type="EMBL" id="EKE84493.1"/>
    </source>
</evidence>
<proteinExistence type="inferred from homology"/>
<name>K2K9L5_9GAMM</name>
<dbReference type="STRING" id="740709.A10D4_05477"/>
<dbReference type="GO" id="GO:0005886">
    <property type="term" value="C:plasma membrane"/>
    <property type="evidence" value="ECO:0007669"/>
    <property type="project" value="UniProtKB-SubCell"/>
</dbReference>
<dbReference type="AlphaFoldDB" id="K2K9L5"/>
<accession>K2K9L5</accession>
<dbReference type="Proteomes" id="UP000014115">
    <property type="component" value="Unassembled WGS sequence"/>
</dbReference>
<dbReference type="InterPro" id="IPR052017">
    <property type="entry name" value="TSUP"/>
</dbReference>
<dbReference type="eggNOG" id="COG0730">
    <property type="taxonomic scope" value="Bacteria"/>
</dbReference>
<evidence type="ECO:0000256" key="7">
    <source>
        <dbReference type="ARBA" id="ARBA00023136"/>
    </source>
</evidence>
<keyword evidence="7 8" id="KW-0472">Membrane</keyword>
<keyword evidence="4 8" id="KW-1003">Cell membrane</keyword>
<feature type="transmembrane region" description="Helical" evidence="8">
    <location>
        <begin position="125"/>
        <end position="148"/>
    </location>
</feature>
<evidence type="ECO:0000256" key="8">
    <source>
        <dbReference type="RuleBase" id="RU363041"/>
    </source>
</evidence>
<feature type="transmembrane region" description="Helical" evidence="8">
    <location>
        <begin position="187"/>
        <end position="208"/>
    </location>
</feature>
<gene>
    <name evidence="9" type="ORF">A10D4_05477</name>
</gene>